<name>A0ABM4CUU6_HYDVU</name>
<organism evidence="1 2">
    <name type="scientific">Hydra vulgaris</name>
    <name type="common">Hydra</name>
    <name type="synonym">Hydra attenuata</name>
    <dbReference type="NCBI Taxonomy" id="6087"/>
    <lineage>
        <taxon>Eukaryota</taxon>
        <taxon>Metazoa</taxon>
        <taxon>Cnidaria</taxon>
        <taxon>Hydrozoa</taxon>
        <taxon>Hydroidolina</taxon>
        <taxon>Anthoathecata</taxon>
        <taxon>Aplanulata</taxon>
        <taxon>Hydridae</taxon>
        <taxon>Hydra</taxon>
    </lineage>
</organism>
<dbReference type="GeneID" id="136087126"/>
<proteinExistence type="predicted"/>
<sequence>MYVSGLGPRIVKEISEKLVDMRSYIPSEFARKPRSFHEFERWKATEFRQLLLYTGMVCFDGILSPPLYNNFMLLSVAMSIFLSEFLCKKYASYAHSLLLLFVEHVSELYGKEIITYNMHGLVHLSNDARAFGPLDNISSFPYEN</sequence>
<dbReference type="RefSeq" id="XP_065665704.1">
    <property type="nucleotide sequence ID" value="XM_065809632.1"/>
</dbReference>
<gene>
    <name evidence="2" type="primary">LOC136087126</name>
</gene>
<reference evidence="2" key="1">
    <citation type="submission" date="2025-08" db="UniProtKB">
        <authorList>
            <consortium name="RefSeq"/>
        </authorList>
    </citation>
    <scope>IDENTIFICATION</scope>
</reference>
<dbReference type="Proteomes" id="UP001652625">
    <property type="component" value="Chromosome 11"/>
</dbReference>
<keyword evidence="1" id="KW-1185">Reference proteome</keyword>
<protein>
    <submittedName>
        <fullName evidence="2">Uncharacterized protein LOC136087126</fullName>
    </submittedName>
</protein>
<accession>A0ABM4CUU6</accession>
<evidence type="ECO:0000313" key="2">
    <source>
        <dbReference type="RefSeq" id="XP_065665704.1"/>
    </source>
</evidence>
<evidence type="ECO:0000313" key="1">
    <source>
        <dbReference type="Proteomes" id="UP001652625"/>
    </source>
</evidence>
<dbReference type="PANTHER" id="PTHR33053">
    <property type="entry name" value="PROTEIN, PUTATIVE-RELATED"/>
    <property type="match status" value="1"/>
</dbReference>